<dbReference type="PROSITE" id="PS50977">
    <property type="entry name" value="HTH_TETR_2"/>
    <property type="match status" value="1"/>
</dbReference>
<dbReference type="PRINTS" id="PR00455">
    <property type="entry name" value="HTHTETR"/>
</dbReference>
<dbReference type="PANTHER" id="PTHR43479">
    <property type="entry name" value="ACREF/ENVCD OPERON REPRESSOR-RELATED"/>
    <property type="match status" value="1"/>
</dbReference>
<keyword evidence="1 2" id="KW-0238">DNA-binding</keyword>
<evidence type="ECO:0000256" key="1">
    <source>
        <dbReference type="ARBA" id="ARBA00023125"/>
    </source>
</evidence>
<evidence type="ECO:0000313" key="4">
    <source>
        <dbReference type="EMBL" id="PNT97111.1"/>
    </source>
</evidence>
<dbReference type="Gene3D" id="1.10.357.10">
    <property type="entry name" value="Tetracycline Repressor, domain 2"/>
    <property type="match status" value="1"/>
</dbReference>
<dbReference type="EMBL" id="NIOJ01000040">
    <property type="protein sequence ID" value="PNT97111.1"/>
    <property type="molecule type" value="Genomic_DNA"/>
</dbReference>
<evidence type="ECO:0000256" key="2">
    <source>
        <dbReference type="PROSITE-ProRule" id="PRU00335"/>
    </source>
</evidence>
<keyword evidence="5" id="KW-1185">Reference proteome</keyword>
<dbReference type="InterPro" id="IPR009057">
    <property type="entry name" value="Homeodomain-like_sf"/>
</dbReference>
<evidence type="ECO:0000259" key="3">
    <source>
        <dbReference type="PROSITE" id="PS50977"/>
    </source>
</evidence>
<dbReference type="PROSITE" id="PS01081">
    <property type="entry name" value="HTH_TETR_1"/>
    <property type="match status" value="1"/>
</dbReference>
<dbReference type="AlphaFoldDB" id="A0A2K2FAH4"/>
<dbReference type="Gene3D" id="1.10.10.60">
    <property type="entry name" value="Homeodomain-like"/>
    <property type="match status" value="1"/>
</dbReference>
<dbReference type="Proteomes" id="UP000236151">
    <property type="component" value="Unassembled WGS sequence"/>
</dbReference>
<dbReference type="InterPro" id="IPR001647">
    <property type="entry name" value="HTH_TetR"/>
</dbReference>
<evidence type="ECO:0000313" key="5">
    <source>
        <dbReference type="Proteomes" id="UP000236151"/>
    </source>
</evidence>
<comment type="caution">
    <text evidence="4">The sequence shown here is derived from an EMBL/GenBank/DDBJ whole genome shotgun (WGS) entry which is preliminary data.</text>
</comment>
<dbReference type="InterPro" id="IPR023772">
    <property type="entry name" value="DNA-bd_HTH_TetR-type_CS"/>
</dbReference>
<dbReference type="SUPFAM" id="SSF46689">
    <property type="entry name" value="Homeodomain-like"/>
    <property type="match status" value="1"/>
</dbReference>
<feature type="domain" description="HTH tetR-type" evidence="3">
    <location>
        <begin position="19"/>
        <end position="79"/>
    </location>
</feature>
<name>A0A2K2FAH4_9CLOT</name>
<proteinExistence type="predicted"/>
<accession>A0A2K2FAH4</accession>
<feature type="DNA-binding region" description="H-T-H motif" evidence="2">
    <location>
        <begin position="42"/>
        <end position="61"/>
    </location>
</feature>
<dbReference type="Pfam" id="PF00440">
    <property type="entry name" value="TetR_N"/>
    <property type="match status" value="1"/>
</dbReference>
<sequence length="220" mass="26234">MLNKQGCGFLYESFENLPEEKKKKIIDICIEEFAEKGYTNASTNAIVKKANISKGILFHYFKNKKSLYLYIMDYVIKSFMDKYRQYNINPSDDIFDRLMQTGIIKLKMAYDEPLMYKLLFDIFINTPDELKEEIQNRFKNIYAEVLPTLYEGLDMSKFRKDVDVRKAVEIISLFLDGLQKKYMAEFKGMDADEVLRRVDKLTDEYRQYFEILKKGMYENE</sequence>
<protein>
    <recommendedName>
        <fullName evidence="3">HTH tetR-type domain-containing protein</fullName>
    </recommendedName>
</protein>
<dbReference type="PANTHER" id="PTHR43479:SF11">
    <property type="entry name" value="ACREF_ENVCD OPERON REPRESSOR-RELATED"/>
    <property type="match status" value="1"/>
</dbReference>
<dbReference type="InterPro" id="IPR036271">
    <property type="entry name" value="Tet_transcr_reg_TetR-rel_C_sf"/>
</dbReference>
<dbReference type="InterPro" id="IPR050624">
    <property type="entry name" value="HTH-type_Tx_Regulator"/>
</dbReference>
<dbReference type="SUPFAM" id="SSF48498">
    <property type="entry name" value="Tetracyclin repressor-like, C-terminal domain"/>
    <property type="match status" value="1"/>
</dbReference>
<reference evidence="5" key="1">
    <citation type="submission" date="2017-06" db="EMBL/GenBank/DDBJ databases">
        <title>Investigating the central metabolism of Clostridium thermosuccinogenes.</title>
        <authorList>
            <person name="Koendjbiharie J.G."/>
            <person name="Van Kranenburg R."/>
            <person name="Vriesendorp B."/>
        </authorList>
    </citation>
    <scope>NUCLEOTIDE SEQUENCE [LARGE SCALE GENOMIC DNA]</scope>
    <source>
        <strain evidence="5">DSM 5806</strain>
    </source>
</reference>
<organism evidence="4 5">
    <name type="scientific">Clostridium thermosuccinogenes</name>
    <dbReference type="NCBI Taxonomy" id="84032"/>
    <lineage>
        <taxon>Bacteria</taxon>
        <taxon>Bacillati</taxon>
        <taxon>Bacillota</taxon>
        <taxon>Clostridia</taxon>
        <taxon>Eubacteriales</taxon>
        <taxon>Clostridiaceae</taxon>
        <taxon>Clostridium</taxon>
    </lineage>
</organism>
<gene>
    <name evidence="4" type="ORF">CDQ84_13785</name>
</gene>
<dbReference type="KEGG" id="cthd:CDO33_18710"/>
<dbReference type="GO" id="GO:0003677">
    <property type="term" value="F:DNA binding"/>
    <property type="evidence" value="ECO:0007669"/>
    <property type="project" value="UniProtKB-UniRule"/>
</dbReference>